<dbReference type="Pfam" id="PF00610">
    <property type="entry name" value="DEP"/>
    <property type="match status" value="1"/>
</dbReference>
<comment type="caution">
    <text evidence="4">The sequence shown here is derived from an EMBL/GenBank/DDBJ whole genome shotgun (WGS) entry which is preliminary data.</text>
</comment>
<evidence type="ECO:0000313" key="5">
    <source>
        <dbReference type="Proteomes" id="UP001165082"/>
    </source>
</evidence>
<feature type="transmembrane region" description="Helical" evidence="1">
    <location>
        <begin position="158"/>
        <end position="175"/>
    </location>
</feature>
<organism evidence="4 5">
    <name type="scientific">Triparma retinervis</name>
    <dbReference type="NCBI Taxonomy" id="2557542"/>
    <lineage>
        <taxon>Eukaryota</taxon>
        <taxon>Sar</taxon>
        <taxon>Stramenopiles</taxon>
        <taxon>Ochrophyta</taxon>
        <taxon>Bolidophyceae</taxon>
        <taxon>Parmales</taxon>
        <taxon>Triparmaceae</taxon>
        <taxon>Triparma</taxon>
    </lineage>
</organism>
<keyword evidence="1" id="KW-0472">Membrane</keyword>
<dbReference type="OrthoDB" id="42898at2759"/>
<dbReference type="Pfam" id="PF08588">
    <property type="entry name" value="Duc1"/>
    <property type="match status" value="1"/>
</dbReference>
<evidence type="ECO:0000256" key="1">
    <source>
        <dbReference type="SAM" id="Phobius"/>
    </source>
</evidence>
<protein>
    <submittedName>
        <fullName evidence="4">Uncharacterized protein</fullName>
    </submittedName>
</protein>
<dbReference type="InterPro" id="IPR036390">
    <property type="entry name" value="WH_DNA-bd_sf"/>
</dbReference>
<dbReference type="PANTHER" id="PTHR34826:SF2">
    <property type="entry name" value="UPF0590 PROTEIN C409.17C"/>
    <property type="match status" value="1"/>
</dbReference>
<feature type="domain" description="DEP" evidence="2">
    <location>
        <begin position="37"/>
        <end position="103"/>
    </location>
</feature>
<accession>A0A9W7DTG3</accession>
<dbReference type="InterPro" id="IPR013897">
    <property type="entry name" value="Duc1"/>
</dbReference>
<dbReference type="InterPro" id="IPR036388">
    <property type="entry name" value="WH-like_DNA-bd_sf"/>
</dbReference>
<feature type="transmembrane region" description="Helical" evidence="1">
    <location>
        <begin position="195"/>
        <end position="214"/>
    </location>
</feature>
<reference evidence="4" key="1">
    <citation type="submission" date="2022-07" db="EMBL/GenBank/DDBJ databases">
        <title>Genome analysis of Parmales, a sister group of diatoms, reveals the evolutionary specialization of diatoms from phago-mixotrophs to photoautotrophs.</title>
        <authorList>
            <person name="Ban H."/>
            <person name="Sato S."/>
            <person name="Yoshikawa S."/>
            <person name="Kazumasa Y."/>
            <person name="Nakamura Y."/>
            <person name="Ichinomiya M."/>
            <person name="Saitoh K."/>
            <person name="Sato N."/>
            <person name="Blanc-Mathieu R."/>
            <person name="Endo H."/>
            <person name="Kuwata A."/>
            <person name="Ogata H."/>
        </authorList>
    </citation>
    <scope>NUCLEOTIDE SEQUENCE</scope>
</reference>
<evidence type="ECO:0000259" key="2">
    <source>
        <dbReference type="Pfam" id="PF00610"/>
    </source>
</evidence>
<dbReference type="EMBL" id="BRXZ01003221">
    <property type="protein sequence ID" value="GMH50143.1"/>
    <property type="molecule type" value="Genomic_DNA"/>
</dbReference>
<dbReference type="CDD" id="cd04371">
    <property type="entry name" value="DEP"/>
    <property type="match status" value="1"/>
</dbReference>
<evidence type="ECO:0000313" key="4">
    <source>
        <dbReference type="EMBL" id="GMH50143.1"/>
    </source>
</evidence>
<gene>
    <name evidence="4" type="ORF">TrRE_jg12041</name>
</gene>
<proteinExistence type="predicted"/>
<dbReference type="Gene3D" id="1.10.10.10">
    <property type="entry name" value="Winged helix-like DNA-binding domain superfamily/Winged helix DNA-binding domain"/>
    <property type="match status" value="1"/>
</dbReference>
<dbReference type="InterPro" id="IPR000591">
    <property type="entry name" value="DEP_dom"/>
</dbReference>
<keyword evidence="5" id="KW-1185">Reference proteome</keyword>
<keyword evidence="1" id="KW-0812">Transmembrane</keyword>
<keyword evidence="1" id="KW-1133">Transmembrane helix</keyword>
<dbReference type="SUPFAM" id="SSF46785">
    <property type="entry name" value="Winged helix' DNA-binding domain"/>
    <property type="match status" value="1"/>
</dbReference>
<dbReference type="AlphaFoldDB" id="A0A9W7DTG3"/>
<dbReference type="GO" id="GO:0035556">
    <property type="term" value="P:intracellular signal transduction"/>
    <property type="evidence" value="ECO:0007669"/>
    <property type="project" value="InterPro"/>
</dbReference>
<dbReference type="Proteomes" id="UP001165082">
    <property type="component" value="Unassembled WGS sequence"/>
</dbReference>
<evidence type="ECO:0000259" key="3">
    <source>
        <dbReference type="Pfam" id="PF08588"/>
    </source>
</evidence>
<feature type="domain" description="Domain of unknown function at the cortex 1" evidence="3">
    <location>
        <begin position="314"/>
        <end position="539"/>
    </location>
</feature>
<sequence length="550" mass="62373">MINRNFGRNNVRCNISPDDAAHELATDMRIALASHTKDRIWRDLRIYKSCFVGSSAVKYLSHRFGSIEEGLRRGNELIERGYCGHVCNEHLFEASSSVLFYRWFPEAFARLSESAKLKQHLMELNLTVSHLSQGMQHTREQVFENEARLAILEDGVRGISNPLLVLSLLFFLFFFEQHVLTLVPTYVFPGFSAALSLYPYASFLLLLHVTFYSYSLKHSRLGYGITTRELFRDGVRRTMVQAHNHEGEHDQVASETTAGSSVQVAPLSSSTTARQRCVSEIPRLETWAHRPIMLCTNTGGGSTSFGLGELPLGHPFSFESELFKGICLIRLQNIPSEEGHQKNTADYFHSRRRKFQVVTQGRFKEQMNVGDVLTGHEFSRPLKNLPASWMIRATEAIIKRLAPSTKIEISSRNGARALSLLGATAQNLSIDQPGNEPNIYSQFSISEHCEVFGGPFQSGRVTARERKRILSKRGGDFTFDTESVHTFDFFQHILIPDEYCLNLSVSKIDLTNILDGQPVQLMAKERGGEGRSLWNFQLWHEKLLLRTHET</sequence>
<name>A0A9W7DTG3_9STRA</name>
<dbReference type="PANTHER" id="PTHR34826">
    <property type="entry name" value="UPF0590 PROTEIN C409.17C"/>
    <property type="match status" value="1"/>
</dbReference>